<dbReference type="Proteomes" id="UP000176377">
    <property type="component" value="Unassembled WGS sequence"/>
</dbReference>
<comment type="caution">
    <text evidence="2">The sequence shown here is derived from an EMBL/GenBank/DDBJ whole genome shotgun (WGS) entry which is preliminary data.</text>
</comment>
<dbReference type="AlphaFoldDB" id="A0A1F6DG42"/>
<reference evidence="2 3" key="1">
    <citation type="journal article" date="2016" name="Nat. Commun.">
        <title>Thousands of microbial genomes shed light on interconnected biogeochemical processes in an aquifer system.</title>
        <authorList>
            <person name="Anantharaman K."/>
            <person name="Brown C.T."/>
            <person name="Hug L.A."/>
            <person name="Sharon I."/>
            <person name="Castelle C.J."/>
            <person name="Probst A.J."/>
            <person name="Thomas B.C."/>
            <person name="Singh A."/>
            <person name="Wilkins M.J."/>
            <person name="Karaoz U."/>
            <person name="Brodie E.L."/>
            <person name="Williams K.H."/>
            <person name="Hubbard S.S."/>
            <person name="Banfield J.F."/>
        </authorList>
    </citation>
    <scope>NUCLEOTIDE SEQUENCE [LARGE SCALE GENOMIC DNA]</scope>
</reference>
<accession>A0A1F6DG42</accession>
<sequence>MATKQSTVDYILDQLGSVDSVSARKMFGEYALYAEGKVVALVCDGRLFVKITDEGKKFVGKHYEEGEAYSGAKPSMLIDEDLLDDREWLAELIEITAKYAPAPKPKKKKR</sequence>
<dbReference type="Gene3D" id="3.30.1460.30">
    <property type="entry name" value="YgaC/TfoX-N like chaperone"/>
    <property type="match status" value="1"/>
</dbReference>
<protein>
    <submittedName>
        <fullName evidence="2">Competence protein TfoX</fullName>
    </submittedName>
</protein>
<feature type="domain" description="TfoX N-terminal" evidence="1">
    <location>
        <begin position="13"/>
        <end position="96"/>
    </location>
</feature>
<evidence type="ECO:0000313" key="2">
    <source>
        <dbReference type="EMBL" id="OGG60409.1"/>
    </source>
</evidence>
<dbReference type="InterPro" id="IPR007076">
    <property type="entry name" value="TfoX_N"/>
</dbReference>
<proteinExistence type="predicted"/>
<evidence type="ECO:0000259" key="1">
    <source>
        <dbReference type="Pfam" id="PF04993"/>
    </source>
</evidence>
<evidence type="ECO:0000313" key="3">
    <source>
        <dbReference type="Proteomes" id="UP000176377"/>
    </source>
</evidence>
<name>A0A1F6DG42_9BACT</name>
<dbReference type="EMBL" id="MFLA01000010">
    <property type="protein sequence ID" value="OGG60409.1"/>
    <property type="molecule type" value="Genomic_DNA"/>
</dbReference>
<dbReference type="Pfam" id="PF04993">
    <property type="entry name" value="TfoX_N"/>
    <property type="match status" value="1"/>
</dbReference>
<dbReference type="SUPFAM" id="SSF159894">
    <property type="entry name" value="YgaC/TfoX-N like"/>
    <property type="match status" value="1"/>
</dbReference>
<gene>
    <name evidence="2" type="ORF">A2765_03090</name>
</gene>
<organism evidence="2 3">
    <name type="scientific">Candidatus Kaiserbacteria bacterium RIFCSPHIGHO2_01_FULL_56_24</name>
    <dbReference type="NCBI Taxonomy" id="1798487"/>
    <lineage>
        <taxon>Bacteria</taxon>
        <taxon>Candidatus Kaiseribacteriota</taxon>
    </lineage>
</organism>